<dbReference type="OMA" id="PEMAENQ"/>
<reference evidence="1 2" key="1">
    <citation type="journal article" date="2006" name="Science">
        <title>Phytophthora genome sequences uncover evolutionary origins and mechanisms of pathogenesis.</title>
        <authorList>
            <person name="Tyler B.M."/>
            <person name="Tripathy S."/>
            <person name="Zhang X."/>
            <person name="Dehal P."/>
            <person name="Jiang R.H."/>
            <person name="Aerts A."/>
            <person name="Arredondo F.D."/>
            <person name="Baxter L."/>
            <person name="Bensasson D."/>
            <person name="Beynon J.L."/>
            <person name="Chapman J."/>
            <person name="Damasceno C.M."/>
            <person name="Dorrance A.E."/>
            <person name="Dou D."/>
            <person name="Dickerman A.W."/>
            <person name="Dubchak I.L."/>
            <person name="Garbelotto M."/>
            <person name="Gijzen M."/>
            <person name="Gordon S.G."/>
            <person name="Govers F."/>
            <person name="Grunwald N.J."/>
            <person name="Huang W."/>
            <person name="Ivors K.L."/>
            <person name="Jones R.W."/>
            <person name="Kamoun S."/>
            <person name="Krampis K."/>
            <person name="Lamour K.H."/>
            <person name="Lee M.K."/>
            <person name="McDonald W.H."/>
            <person name="Medina M."/>
            <person name="Meijer H.J."/>
            <person name="Nordberg E.K."/>
            <person name="Maclean D.J."/>
            <person name="Ospina-Giraldo M.D."/>
            <person name="Morris P.F."/>
            <person name="Phuntumart V."/>
            <person name="Putnam N.H."/>
            <person name="Rash S."/>
            <person name="Rose J.K."/>
            <person name="Sakihama Y."/>
            <person name="Salamov A.A."/>
            <person name="Savidor A."/>
            <person name="Scheuring C.F."/>
            <person name="Smith B.M."/>
            <person name="Sobral B.W."/>
            <person name="Terry A."/>
            <person name="Torto-Alalibo T.A."/>
            <person name="Win J."/>
            <person name="Xu Z."/>
            <person name="Zhang H."/>
            <person name="Grigoriev I.V."/>
            <person name="Rokhsar D.S."/>
            <person name="Boore J.L."/>
        </authorList>
    </citation>
    <scope>NUCLEOTIDE SEQUENCE [LARGE SCALE GENOMIC DNA]</scope>
    <source>
        <strain evidence="1 2">P6497</strain>
    </source>
</reference>
<protein>
    <submittedName>
        <fullName evidence="1">Uncharacterized protein</fullName>
    </submittedName>
</protein>
<dbReference type="RefSeq" id="XP_009531662.1">
    <property type="nucleotide sequence ID" value="XM_009533367.1"/>
</dbReference>
<evidence type="ECO:0000313" key="2">
    <source>
        <dbReference type="Proteomes" id="UP000002640"/>
    </source>
</evidence>
<evidence type="ECO:0000313" key="1">
    <source>
        <dbReference type="EMBL" id="EGZ14233.1"/>
    </source>
</evidence>
<dbReference type="Gene3D" id="3.40.50.1820">
    <property type="entry name" value="alpha/beta hydrolase"/>
    <property type="match status" value="1"/>
</dbReference>
<keyword evidence="2" id="KW-1185">Reference proteome</keyword>
<dbReference type="Proteomes" id="UP000002640">
    <property type="component" value="Unassembled WGS sequence"/>
</dbReference>
<gene>
    <name evidence="1" type="ORF">PHYSODRAFT_513340</name>
</gene>
<proteinExistence type="predicted"/>
<name>G4ZSL1_PHYSP</name>
<sequence>MDIEVEYLEASMNFGVERECPKTALPISVTSVGQALLTGKLDADAVRGTRKLKAAFDFSWGKKSTCSCKSARRPCIFIHGLGIKEELPRSQDSFEDYWGDEVQEHAPCCSSIKFAVLDTEHYAWTDAALQRKVCNRALAVSNSSTKSVISDTIIITHSMGNLILAGAIATKKCGLAASSSWMGLAGPMGGSMASDYFQASCADNTNAIIEQYADVFGMCPIQAAIKSMSTENGNCSSAGLNAAYKAAQSAYRTNVSALMCSESFSGILSAYQVNFWVLGHLIPHKSSKNDGVVEFESCSAGIEASKFGDTYTDRFYRTKLNHYDMQFRGGDAFLNKAKMPLKWFECLL</sequence>
<organism evidence="1 2">
    <name type="scientific">Phytophthora sojae (strain P6497)</name>
    <name type="common">Soybean stem and root rot agent</name>
    <name type="synonym">Phytophthora megasperma f. sp. glycines</name>
    <dbReference type="NCBI Taxonomy" id="1094619"/>
    <lineage>
        <taxon>Eukaryota</taxon>
        <taxon>Sar</taxon>
        <taxon>Stramenopiles</taxon>
        <taxon>Oomycota</taxon>
        <taxon>Peronosporomycetes</taxon>
        <taxon>Peronosporales</taxon>
        <taxon>Peronosporaceae</taxon>
        <taxon>Phytophthora</taxon>
    </lineage>
</organism>
<dbReference type="AlphaFoldDB" id="G4ZSL1"/>
<accession>G4ZSL1</accession>
<dbReference type="EMBL" id="JH159156">
    <property type="protein sequence ID" value="EGZ14233.1"/>
    <property type="molecule type" value="Genomic_DNA"/>
</dbReference>
<dbReference type="GeneID" id="20659456"/>
<dbReference type="InterPro" id="IPR029058">
    <property type="entry name" value="AB_hydrolase_fold"/>
</dbReference>
<dbReference type="PANTHER" id="PTHR22538:SF1">
    <property type="entry name" value="VWFD DOMAIN-CONTAINING PROTEIN"/>
    <property type="match status" value="1"/>
</dbReference>
<dbReference type="InParanoid" id="G4ZSL1"/>
<dbReference type="KEGG" id="psoj:PHYSODRAFT_513340"/>
<dbReference type="PANTHER" id="PTHR22538">
    <property type="entry name" value="CILIA- AND FLAGELLA-ASSOCIATED PROTEIN 74"/>
    <property type="match status" value="1"/>
</dbReference>